<dbReference type="STRING" id="688867.SAMN05660236_3525"/>
<dbReference type="EMBL" id="FUZU01000002">
    <property type="protein sequence ID" value="SKC77160.1"/>
    <property type="molecule type" value="Genomic_DNA"/>
</dbReference>
<dbReference type="Proteomes" id="UP000190961">
    <property type="component" value="Unassembled WGS sequence"/>
</dbReference>
<evidence type="ECO:0000313" key="2">
    <source>
        <dbReference type="Proteomes" id="UP000190961"/>
    </source>
</evidence>
<keyword evidence="2" id="KW-1185">Reference proteome</keyword>
<gene>
    <name evidence="1" type="ORF">SAMN05660236_3525</name>
</gene>
<proteinExistence type="predicted"/>
<dbReference type="AlphaFoldDB" id="A0A1T5LMH9"/>
<organism evidence="1 2">
    <name type="scientific">Ohtaekwangia koreensis</name>
    <dbReference type="NCBI Taxonomy" id="688867"/>
    <lineage>
        <taxon>Bacteria</taxon>
        <taxon>Pseudomonadati</taxon>
        <taxon>Bacteroidota</taxon>
        <taxon>Cytophagia</taxon>
        <taxon>Cytophagales</taxon>
        <taxon>Fulvivirgaceae</taxon>
        <taxon>Ohtaekwangia</taxon>
    </lineage>
</organism>
<evidence type="ECO:0000313" key="1">
    <source>
        <dbReference type="EMBL" id="SKC77160.1"/>
    </source>
</evidence>
<name>A0A1T5LMH9_9BACT</name>
<reference evidence="1 2" key="1">
    <citation type="submission" date="2017-02" db="EMBL/GenBank/DDBJ databases">
        <authorList>
            <person name="Peterson S.W."/>
        </authorList>
    </citation>
    <scope>NUCLEOTIDE SEQUENCE [LARGE SCALE GENOMIC DNA]</scope>
    <source>
        <strain evidence="1 2">DSM 25262</strain>
    </source>
</reference>
<accession>A0A1T5LMH9</accession>
<sequence length="123" mass="14466">MNKIAAIILTFYSISMLSYGSLEMTHDLLHWMASHYHSGIHDHDHGHHHTFQDHEHHHDHVAQDDSHDADQTELPFLIHFFGYYQQETKFQFYRSLSEILESNNVFPLKYIYKTPPTPPPIAA</sequence>
<dbReference type="RefSeq" id="WP_079688037.1">
    <property type="nucleotide sequence ID" value="NZ_FUZU01000002.1"/>
</dbReference>
<protein>
    <submittedName>
        <fullName evidence="1">Uncharacterized protein</fullName>
    </submittedName>
</protein>